<dbReference type="STRING" id="1841861.GCA_900157365_02990"/>
<accession>A0A2U3PFD5</accession>
<evidence type="ECO:0000313" key="1">
    <source>
        <dbReference type="EMBL" id="SPM42450.1"/>
    </source>
</evidence>
<protein>
    <submittedName>
        <fullName evidence="1">Mycobacterium numidiamassiliense ORFan</fullName>
    </submittedName>
</protein>
<reference evidence="1 2" key="1">
    <citation type="submission" date="2017-01" db="EMBL/GenBank/DDBJ databases">
        <authorList>
            <consortium name="Urmite Genomes"/>
        </authorList>
    </citation>
    <scope>NUCLEOTIDE SEQUENCE [LARGE SCALE GENOMIC DNA]</scope>
    <source>
        <strain evidence="1 2">AB215</strain>
    </source>
</reference>
<keyword evidence="2" id="KW-1185">Reference proteome</keyword>
<dbReference type="AlphaFoldDB" id="A0A2U3PFD5"/>
<dbReference type="EMBL" id="FUEZ01000004">
    <property type="protein sequence ID" value="SPM42450.1"/>
    <property type="molecule type" value="Genomic_DNA"/>
</dbReference>
<sequence>MRSIVVPDAFFVVAINASKHYGHSRSIIGT</sequence>
<organism evidence="1 2">
    <name type="scientific">Mycobacterium numidiamassiliense</name>
    <dbReference type="NCBI Taxonomy" id="1841861"/>
    <lineage>
        <taxon>Bacteria</taxon>
        <taxon>Bacillati</taxon>
        <taxon>Actinomycetota</taxon>
        <taxon>Actinomycetes</taxon>
        <taxon>Mycobacteriales</taxon>
        <taxon>Mycobacteriaceae</taxon>
        <taxon>Mycobacterium</taxon>
    </lineage>
</organism>
<name>A0A2U3PFD5_9MYCO</name>
<evidence type="ECO:0000313" key="2">
    <source>
        <dbReference type="Proteomes" id="UP000240424"/>
    </source>
</evidence>
<dbReference type="Proteomes" id="UP000240424">
    <property type="component" value="Unassembled WGS sequence"/>
</dbReference>
<proteinExistence type="predicted"/>
<gene>
    <name evidence="1" type="ORF">MNAB215_4670</name>
</gene>